<proteinExistence type="predicted"/>
<dbReference type="HOGENOM" id="CLU_089586_0_0_7"/>
<keyword evidence="1" id="KW-0413">Isomerase</keyword>
<evidence type="ECO:0000313" key="1">
    <source>
        <dbReference type="EMBL" id="AGW12494.1"/>
    </source>
</evidence>
<dbReference type="KEGG" id="dgg:DGI_0586"/>
<dbReference type="RefSeq" id="WP_021759147.1">
    <property type="nucleotide sequence ID" value="NC_022444.1"/>
</dbReference>
<gene>
    <name evidence="1" type="ORF">DGI_0586</name>
</gene>
<protein>
    <submittedName>
        <fullName evidence="1">Putative xylose isomerase domain protein TIM barrel</fullName>
    </submittedName>
</protein>
<reference evidence="1 2" key="1">
    <citation type="journal article" date="2013" name="J. Bacteriol.">
        <title>Roles of HynAB and Ech, the only two hydrogenases found in the model sulfate reducer Desulfovibrio gigas.</title>
        <authorList>
            <person name="Morais-Silva F.O."/>
            <person name="Santos C.I."/>
            <person name="Rodrigues R."/>
            <person name="Pereira I.A."/>
            <person name="Rodrigues-Pousada C."/>
        </authorList>
    </citation>
    <scope>NUCLEOTIDE SEQUENCE [LARGE SCALE GENOMIC DNA]</scope>
    <source>
        <strain evidence="2">ATCC 19364 / DSM 1382 / NCIMB 9332 / VKM B-1759</strain>
    </source>
</reference>
<dbReference type="Gene3D" id="3.20.20.150">
    <property type="entry name" value="Divalent-metal-dependent TIM barrel enzymes"/>
    <property type="match status" value="1"/>
</dbReference>
<sequence length="272" mass="30016">MMHAPEPIAAPASSVAVPSWVLPGDMLENCRFLARDDAPRAWGVTEVGLCLFESAACLEYPAAVWEELAALPLGYHLHLPLDLDHQPDPTGVCLQLMDRARPLRPWACVVHPFEEPARLRDLVAAWSAAGWPTAALLLENIPAVRLESVVSLAYELGMGLCLDLGHLLLTGEQPDAAALARCRMLHLSCPEQRGRGHRHLPLDRLDQLDRLDRLDQLDRLDRLGRLDPAGTRLARALLDGAPQARRMVEVFDWDGVVSSIRWLQAAEARKAG</sequence>
<dbReference type="NCBIfam" id="NF041277">
    <property type="entry name" value="coba_remo_CbiR"/>
    <property type="match status" value="1"/>
</dbReference>
<evidence type="ECO:0000313" key="2">
    <source>
        <dbReference type="Proteomes" id="UP000016587"/>
    </source>
</evidence>
<dbReference type="GO" id="GO:0016853">
    <property type="term" value="F:isomerase activity"/>
    <property type="evidence" value="ECO:0007669"/>
    <property type="project" value="UniProtKB-KW"/>
</dbReference>
<dbReference type="Proteomes" id="UP000016587">
    <property type="component" value="Chromosome"/>
</dbReference>
<dbReference type="STRING" id="1121448.DGI_0586"/>
<name>T2G8I5_MEGG1</name>
<organism evidence="1 2">
    <name type="scientific">Megalodesulfovibrio gigas (strain ATCC 19364 / DSM 1382 / NCIMB 9332 / VKM B-1759)</name>
    <name type="common">Desulfovibrio gigas</name>
    <dbReference type="NCBI Taxonomy" id="1121448"/>
    <lineage>
        <taxon>Bacteria</taxon>
        <taxon>Pseudomonadati</taxon>
        <taxon>Thermodesulfobacteriota</taxon>
        <taxon>Desulfovibrionia</taxon>
        <taxon>Desulfovibrionales</taxon>
        <taxon>Desulfovibrionaceae</taxon>
        <taxon>Megalodesulfovibrio</taxon>
    </lineage>
</organism>
<dbReference type="AlphaFoldDB" id="T2G8I5"/>
<reference evidence="2" key="2">
    <citation type="submission" date="2013-07" db="EMBL/GenBank/DDBJ databases">
        <authorList>
            <person name="Morais-Silva F.O."/>
            <person name="Rezende A.M."/>
            <person name="Pimentel C."/>
            <person name="Resende D.M."/>
            <person name="Santos C.I."/>
            <person name="Clemente C."/>
            <person name="de Oliveira L.M."/>
            <person name="da Silva S.M."/>
            <person name="Costa D.A."/>
            <person name="Varela-Raposo A."/>
            <person name="Horacio E.C.A."/>
            <person name="Matos M."/>
            <person name="Flores O."/>
            <person name="Ruiz J.C."/>
            <person name="Rodrigues-Pousada C."/>
        </authorList>
    </citation>
    <scope>NUCLEOTIDE SEQUENCE [LARGE SCALE GENOMIC DNA]</scope>
    <source>
        <strain evidence="2">ATCC 19364 / DSM 1382 / NCIMB 9332 / VKM B-1759</strain>
    </source>
</reference>
<dbReference type="SUPFAM" id="SSF51658">
    <property type="entry name" value="Xylose isomerase-like"/>
    <property type="match status" value="1"/>
</dbReference>
<dbReference type="eggNOG" id="COG1082">
    <property type="taxonomic scope" value="Bacteria"/>
</dbReference>
<dbReference type="PATRIC" id="fig|1121448.10.peg.585"/>
<dbReference type="EMBL" id="CP006585">
    <property type="protein sequence ID" value="AGW12494.1"/>
    <property type="molecule type" value="Genomic_DNA"/>
</dbReference>
<dbReference type="InterPro" id="IPR036237">
    <property type="entry name" value="Xyl_isomerase-like_sf"/>
</dbReference>
<accession>T2G8I5</accession>
<keyword evidence="2" id="KW-1185">Reference proteome</keyword>